<comment type="similarity">
    <text evidence="2">Belongs to the DoxX family.</text>
</comment>
<evidence type="ECO:0000256" key="7">
    <source>
        <dbReference type="SAM" id="Phobius"/>
    </source>
</evidence>
<evidence type="ECO:0000313" key="8">
    <source>
        <dbReference type="EMBL" id="MEC5386035.1"/>
    </source>
</evidence>
<evidence type="ECO:0000256" key="6">
    <source>
        <dbReference type="ARBA" id="ARBA00023136"/>
    </source>
</evidence>
<evidence type="ECO:0000256" key="4">
    <source>
        <dbReference type="ARBA" id="ARBA00022692"/>
    </source>
</evidence>
<comment type="subcellular location">
    <subcellularLocation>
        <location evidence="1">Cell membrane</location>
        <topology evidence="1">Multi-pass membrane protein</topology>
    </subcellularLocation>
</comment>
<dbReference type="InterPro" id="IPR051907">
    <property type="entry name" value="DoxX-like_oxidoreductase"/>
</dbReference>
<feature type="transmembrane region" description="Helical" evidence="7">
    <location>
        <begin position="129"/>
        <end position="152"/>
    </location>
</feature>
<accession>A0ABU6K2Z6</accession>
<keyword evidence="9" id="KW-1185">Reference proteome</keyword>
<dbReference type="PANTHER" id="PTHR33452">
    <property type="entry name" value="OXIDOREDUCTASE CATD-RELATED"/>
    <property type="match status" value="1"/>
</dbReference>
<keyword evidence="5 7" id="KW-1133">Transmembrane helix</keyword>
<dbReference type="RefSeq" id="WP_327599015.1">
    <property type="nucleotide sequence ID" value="NZ_JAYXHS010000002.1"/>
</dbReference>
<reference evidence="8 9" key="1">
    <citation type="submission" date="2024-01" db="EMBL/GenBank/DDBJ databases">
        <title>Uliginosibacterium soil sp. nov.</title>
        <authorList>
            <person name="Lv Y."/>
        </authorList>
    </citation>
    <scope>NUCLEOTIDE SEQUENCE [LARGE SCALE GENOMIC DNA]</scope>
    <source>
        <strain evidence="8 9">H3</strain>
    </source>
</reference>
<keyword evidence="3" id="KW-1003">Cell membrane</keyword>
<dbReference type="InterPro" id="IPR032808">
    <property type="entry name" value="DoxX"/>
</dbReference>
<protein>
    <submittedName>
        <fullName evidence="8">DoxX family protein</fullName>
    </submittedName>
</protein>
<name>A0ABU6K2Z6_9RHOO</name>
<dbReference type="EMBL" id="JAYXHS010000002">
    <property type="protein sequence ID" value="MEC5386035.1"/>
    <property type="molecule type" value="Genomic_DNA"/>
</dbReference>
<evidence type="ECO:0000313" key="9">
    <source>
        <dbReference type="Proteomes" id="UP001331561"/>
    </source>
</evidence>
<evidence type="ECO:0000256" key="1">
    <source>
        <dbReference type="ARBA" id="ARBA00004651"/>
    </source>
</evidence>
<feature type="transmembrane region" description="Helical" evidence="7">
    <location>
        <begin position="68"/>
        <end position="90"/>
    </location>
</feature>
<keyword evidence="4 7" id="KW-0812">Transmembrane</keyword>
<gene>
    <name evidence="8" type="ORF">VVD49_09880</name>
</gene>
<feature type="transmembrane region" description="Helical" evidence="7">
    <location>
        <begin position="97"/>
        <end position="117"/>
    </location>
</feature>
<evidence type="ECO:0000256" key="2">
    <source>
        <dbReference type="ARBA" id="ARBA00006679"/>
    </source>
</evidence>
<sequence length="159" mass="17357">MQERGPLVLHKLMLRAAIPVAWVELLQPVLLLALRLYIGWIFMRSGLTKVDDWGTTIALFTDEYKVPLLPPALAALMGAGGELLLSPLLVLGLAGRFAALGLFVVNAMAVLSYPQLWQFECPAAIQSHFFWGALILVLAAFGPGGLSLDAWLKRRFGMA</sequence>
<feature type="transmembrane region" description="Helical" evidence="7">
    <location>
        <begin position="12"/>
        <end position="38"/>
    </location>
</feature>
<dbReference type="Proteomes" id="UP001331561">
    <property type="component" value="Unassembled WGS sequence"/>
</dbReference>
<evidence type="ECO:0000256" key="5">
    <source>
        <dbReference type="ARBA" id="ARBA00022989"/>
    </source>
</evidence>
<evidence type="ECO:0000256" key="3">
    <source>
        <dbReference type="ARBA" id="ARBA00022475"/>
    </source>
</evidence>
<keyword evidence="6 7" id="KW-0472">Membrane</keyword>
<proteinExistence type="inferred from homology"/>
<dbReference type="PANTHER" id="PTHR33452:SF1">
    <property type="entry name" value="INNER MEMBRANE PROTEIN YPHA-RELATED"/>
    <property type="match status" value="1"/>
</dbReference>
<organism evidence="8 9">
    <name type="scientific">Uliginosibacterium silvisoli</name>
    <dbReference type="NCBI Taxonomy" id="3114758"/>
    <lineage>
        <taxon>Bacteria</taxon>
        <taxon>Pseudomonadati</taxon>
        <taxon>Pseudomonadota</taxon>
        <taxon>Betaproteobacteria</taxon>
        <taxon>Rhodocyclales</taxon>
        <taxon>Zoogloeaceae</taxon>
        <taxon>Uliginosibacterium</taxon>
    </lineage>
</organism>
<dbReference type="Pfam" id="PF07681">
    <property type="entry name" value="DoxX"/>
    <property type="match status" value="1"/>
</dbReference>
<comment type="caution">
    <text evidence="8">The sequence shown here is derived from an EMBL/GenBank/DDBJ whole genome shotgun (WGS) entry which is preliminary data.</text>
</comment>